<feature type="region of interest" description="Disordered" evidence="1">
    <location>
        <begin position="89"/>
        <end position="111"/>
    </location>
</feature>
<dbReference type="Proteomes" id="UP000037122">
    <property type="component" value="Unassembled WGS sequence"/>
</dbReference>
<feature type="region of interest" description="Disordered" evidence="1">
    <location>
        <begin position="1"/>
        <end position="25"/>
    </location>
</feature>
<evidence type="ECO:0000256" key="2">
    <source>
        <dbReference type="SAM" id="Phobius"/>
    </source>
</evidence>
<evidence type="ECO:0000313" key="4">
    <source>
        <dbReference type="Proteomes" id="UP000037122"/>
    </source>
</evidence>
<gene>
    <name evidence="3" type="ORF">QG37_05206</name>
</gene>
<dbReference type="AlphaFoldDB" id="A0A0L0NUX7"/>
<protein>
    <submittedName>
        <fullName evidence="3">Uncharacterized protein</fullName>
    </submittedName>
</protein>
<dbReference type="EMBL" id="LGST01000037">
    <property type="protein sequence ID" value="KND97977.1"/>
    <property type="molecule type" value="Genomic_DNA"/>
</dbReference>
<comment type="caution">
    <text evidence="3">The sequence shown here is derived from an EMBL/GenBank/DDBJ whole genome shotgun (WGS) entry which is preliminary data.</text>
</comment>
<keyword evidence="2" id="KW-0472">Membrane</keyword>
<keyword evidence="2" id="KW-1133">Transmembrane helix</keyword>
<evidence type="ECO:0000256" key="1">
    <source>
        <dbReference type="SAM" id="MobiDB-lite"/>
    </source>
</evidence>
<reference evidence="4" key="1">
    <citation type="journal article" date="2015" name="BMC Genomics">
        <title>Draft genome of a commonly misdiagnosed multidrug resistant pathogen Candida auris.</title>
        <authorList>
            <person name="Chatterjee S."/>
            <person name="Alampalli S.V."/>
            <person name="Nageshan R.K."/>
            <person name="Chettiar S.T."/>
            <person name="Joshi S."/>
            <person name="Tatu U.S."/>
        </authorList>
    </citation>
    <scope>NUCLEOTIDE SEQUENCE [LARGE SCALE GENOMIC DNA]</scope>
    <source>
        <strain evidence="4">6684</strain>
    </source>
</reference>
<dbReference type="VEuPathDB" id="FungiDB:CJI97_003139"/>
<keyword evidence="2" id="KW-0812">Transmembrane</keyword>
<name>A0A0L0NUX7_CANAR</name>
<feature type="transmembrane region" description="Helical" evidence="2">
    <location>
        <begin position="39"/>
        <end position="59"/>
    </location>
</feature>
<dbReference type="VEuPathDB" id="FungiDB:CJI96_0001603"/>
<feature type="compositionally biased region" description="Low complexity" evidence="1">
    <location>
        <begin position="12"/>
        <end position="22"/>
    </location>
</feature>
<proteinExistence type="predicted"/>
<dbReference type="VEuPathDB" id="FungiDB:CJJ09_001038"/>
<dbReference type="VEuPathDB" id="FungiDB:CJJ07_005582"/>
<dbReference type="VEuPathDB" id="FungiDB:QG37_05206"/>
<accession>A0A0L0NUX7</accession>
<dbReference type="VEuPathDB" id="FungiDB:B9J08_003067"/>
<organism evidence="3 4">
    <name type="scientific">Candidozyma auris</name>
    <name type="common">Yeast</name>
    <name type="synonym">Candida auris</name>
    <dbReference type="NCBI Taxonomy" id="498019"/>
    <lineage>
        <taxon>Eukaryota</taxon>
        <taxon>Fungi</taxon>
        <taxon>Dikarya</taxon>
        <taxon>Ascomycota</taxon>
        <taxon>Saccharomycotina</taxon>
        <taxon>Pichiomycetes</taxon>
        <taxon>Metschnikowiaceae</taxon>
        <taxon>Candidozyma</taxon>
    </lineage>
</organism>
<evidence type="ECO:0000313" key="3">
    <source>
        <dbReference type="EMBL" id="KND97977.1"/>
    </source>
</evidence>
<sequence length="202" mass="21479">MVSTRYITKVASSSPTSSSSSSGDGDNNLKSFFDSTGKVAGTFTAVGVVVVGAIAGLLYCCCFGAGRHNDDYSDEENQYSSDEVSVVNEKNSPSGGGIFHSKSSLRSSNLKRDNSSKSIMSIFNPVTGGAVGSNVARSLSKKKLNPNKESAPDSGGPIMFPISEFDNRLDPETMFQNSNASKFSFADENDYSRRILHVANPE</sequence>